<reference evidence="3" key="3">
    <citation type="submission" date="2020-12" db="UniProtKB">
        <authorList>
            <consortium name="EnsemblPlants"/>
        </authorList>
    </citation>
    <scope>IDENTIFICATION</scope>
</reference>
<name>A9SJ32_PHYPA</name>
<dbReference type="EnsemblPlants" id="Pp3c2_9010V3.1">
    <property type="protein sequence ID" value="Pp3c2_9010V3.1"/>
    <property type="gene ID" value="Pp3c2_9010"/>
</dbReference>
<evidence type="ECO:0000313" key="3">
    <source>
        <dbReference type="EnsemblPlants" id="Pp3c2_9010V3.1"/>
    </source>
</evidence>
<organism evidence="2">
    <name type="scientific">Physcomitrium patens</name>
    <name type="common">Spreading-leaved earth moss</name>
    <name type="synonym">Physcomitrella patens</name>
    <dbReference type="NCBI Taxonomy" id="3218"/>
    <lineage>
        <taxon>Eukaryota</taxon>
        <taxon>Viridiplantae</taxon>
        <taxon>Streptophyta</taxon>
        <taxon>Embryophyta</taxon>
        <taxon>Bryophyta</taxon>
        <taxon>Bryophytina</taxon>
        <taxon>Bryopsida</taxon>
        <taxon>Funariidae</taxon>
        <taxon>Funariales</taxon>
        <taxon>Funariaceae</taxon>
        <taxon>Physcomitrium</taxon>
    </lineage>
</organism>
<evidence type="ECO:0000313" key="2">
    <source>
        <dbReference type="EMBL" id="PNR59616.1"/>
    </source>
</evidence>
<accession>A9SJ32</accession>
<gene>
    <name evidence="2" type="ORF">PHYPA_002408</name>
</gene>
<reference evidence="2 4" key="2">
    <citation type="journal article" date="2018" name="Plant J.">
        <title>The Physcomitrella patens chromosome-scale assembly reveals moss genome structure and evolution.</title>
        <authorList>
            <person name="Lang D."/>
            <person name="Ullrich K.K."/>
            <person name="Murat F."/>
            <person name="Fuchs J."/>
            <person name="Jenkins J."/>
            <person name="Haas F.B."/>
            <person name="Piednoel M."/>
            <person name="Gundlach H."/>
            <person name="Van Bel M."/>
            <person name="Meyberg R."/>
            <person name="Vives C."/>
            <person name="Morata J."/>
            <person name="Symeonidi A."/>
            <person name="Hiss M."/>
            <person name="Muchero W."/>
            <person name="Kamisugi Y."/>
            <person name="Saleh O."/>
            <person name="Blanc G."/>
            <person name="Decker E.L."/>
            <person name="van Gessel N."/>
            <person name="Grimwood J."/>
            <person name="Hayes R.D."/>
            <person name="Graham S.W."/>
            <person name="Gunter L.E."/>
            <person name="McDaniel S.F."/>
            <person name="Hoernstein S.N.W."/>
            <person name="Larsson A."/>
            <person name="Li F.W."/>
            <person name="Perroud P.F."/>
            <person name="Phillips J."/>
            <person name="Ranjan P."/>
            <person name="Rokshar D.S."/>
            <person name="Rothfels C.J."/>
            <person name="Schneider L."/>
            <person name="Shu S."/>
            <person name="Stevenson D.W."/>
            <person name="Thummler F."/>
            <person name="Tillich M."/>
            <person name="Villarreal Aguilar J.C."/>
            <person name="Widiez T."/>
            <person name="Wong G.K."/>
            <person name="Wymore A."/>
            <person name="Zhang Y."/>
            <person name="Zimmer A.D."/>
            <person name="Quatrano R.S."/>
            <person name="Mayer K.F.X."/>
            <person name="Goodstein D."/>
            <person name="Casacuberta J.M."/>
            <person name="Vandepoele K."/>
            <person name="Reski R."/>
            <person name="Cuming A.C."/>
            <person name="Tuskan G.A."/>
            <person name="Maumus F."/>
            <person name="Salse J."/>
            <person name="Schmutz J."/>
            <person name="Rensing S.A."/>
        </authorList>
    </citation>
    <scope>NUCLEOTIDE SEQUENCE [LARGE SCALE GENOMIC DNA]</scope>
    <source>
        <strain evidence="3 4">cv. Gransden 2004</strain>
    </source>
</reference>
<evidence type="ECO:0000256" key="1">
    <source>
        <dbReference type="SAM" id="MobiDB-lite"/>
    </source>
</evidence>
<evidence type="ECO:0000313" key="4">
    <source>
        <dbReference type="Proteomes" id="UP000006727"/>
    </source>
</evidence>
<protein>
    <submittedName>
        <fullName evidence="2 3">Uncharacterized protein</fullName>
    </submittedName>
</protein>
<dbReference type="PROSITE" id="PS51257">
    <property type="entry name" value="PROKAR_LIPOPROTEIN"/>
    <property type="match status" value="1"/>
</dbReference>
<reference evidence="2 4" key="1">
    <citation type="journal article" date="2008" name="Science">
        <title>The Physcomitrella genome reveals evolutionary insights into the conquest of land by plants.</title>
        <authorList>
            <person name="Rensing S."/>
            <person name="Lang D."/>
            <person name="Zimmer A."/>
            <person name="Terry A."/>
            <person name="Salamov A."/>
            <person name="Shapiro H."/>
            <person name="Nishiyama T."/>
            <person name="Perroud P.-F."/>
            <person name="Lindquist E."/>
            <person name="Kamisugi Y."/>
            <person name="Tanahashi T."/>
            <person name="Sakakibara K."/>
            <person name="Fujita T."/>
            <person name="Oishi K."/>
            <person name="Shin-I T."/>
            <person name="Kuroki Y."/>
            <person name="Toyoda A."/>
            <person name="Suzuki Y."/>
            <person name="Hashimoto A."/>
            <person name="Yamaguchi K."/>
            <person name="Sugano A."/>
            <person name="Kohara Y."/>
            <person name="Fujiyama A."/>
            <person name="Anterola A."/>
            <person name="Aoki S."/>
            <person name="Ashton N."/>
            <person name="Barbazuk W.B."/>
            <person name="Barker E."/>
            <person name="Bennetzen J."/>
            <person name="Bezanilla M."/>
            <person name="Blankenship R."/>
            <person name="Cho S.H."/>
            <person name="Dutcher S."/>
            <person name="Estelle M."/>
            <person name="Fawcett J.A."/>
            <person name="Gundlach H."/>
            <person name="Hanada K."/>
            <person name="Heyl A."/>
            <person name="Hicks K.A."/>
            <person name="Hugh J."/>
            <person name="Lohr M."/>
            <person name="Mayer K."/>
            <person name="Melkozernov A."/>
            <person name="Murata T."/>
            <person name="Nelson D."/>
            <person name="Pils B."/>
            <person name="Prigge M."/>
            <person name="Reiss B."/>
            <person name="Renner T."/>
            <person name="Rombauts S."/>
            <person name="Rushton P."/>
            <person name="Sanderfoot A."/>
            <person name="Schween G."/>
            <person name="Shiu S.-H."/>
            <person name="Stueber K."/>
            <person name="Theodoulou F.L."/>
            <person name="Tu H."/>
            <person name="Van de Peer Y."/>
            <person name="Verrier P.J."/>
            <person name="Waters E."/>
            <person name="Wood A."/>
            <person name="Yang L."/>
            <person name="Cove D."/>
            <person name="Cuming A."/>
            <person name="Hasebe M."/>
            <person name="Lucas S."/>
            <person name="Mishler D.B."/>
            <person name="Reski R."/>
            <person name="Grigoriev I."/>
            <person name="Quatrano R.S."/>
            <person name="Boore J.L."/>
        </authorList>
    </citation>
    <scope>NUCLEOTIDE SEQUENCE [LARGE SCALE GENOMIC DNA]</scope>
    <source>
        <strain evidence="3 4">cv. Gransden 2004</strain>
    </source>
</reference>
<dbReference type="Gramene" id="Pp3c2_9010V3.1">
    <property type="protein sequence ID" value="Pp3c2_9010V3.1"/>
    <property type="gene ID" value="Pp3c2_9010"/>
</dbReference>
<dbReference type="HOGENOM" id="CLU_1941629_0_0_1"/>
<dbReference type="AlphaFoldDB" id="A9SJ32"/>
<feature type="region of interest" description="Disordered" evidence="1">
    <location>
        <begin position="1"/>
        <end position="21"/>
    </location>
</feature>
<dbReference type="EMBL" id="ABEU02000002">
    <property type="protein sequence ID" value="PNR59616.1"/>
    <property type="molecule type" value="Genomic_DNA"/>
</dbReference>
<sequence length="130" mass="13021">MGRAGGAAGAEAAGAGGGGGGGAGSAVLFGCGAARLAGPRKARQTEGAVFPDDVQMRDSDSRLACPRSPVRLPALAAPTLPSPFSNPKPCLNYGTMSTKTCGSPAWKISVTPGKFSGTQYKVPSEYFVTE</sequence>
<dbReference type="InParanoid" id="A9SJ32"/>
<dbReference type="Proteomes" id="UP000006727">
    <property type="component" value="Chromosome 2"/>
</dbReference>
<keyword evidence="4" id="KW-1185">Reference proteome</keyword>
<dbReference type="PaxDb" id="3218-PP1S84_30V6.1"/>
<proteinExistence type="predicted"/>